<proteinExistence type="predicted"/>
<dbReference type="EMBL" id="KE161106">
    <property type="protein sequence ID" value="EPQ01835.1"/>
    <property type="molecule type" value="Genomic_DNA"/>
</dbReference>
<dbReference type="Proteomes" id="UP000052978">
    <property type="component" value="Unassembled WGS sequence"/>
</dbReference>
<organism evidence="1 2">
    <name type="scientific">Myotis brandtii</name>
    <name type="common">Brandt's bat</name>
    <dbReference type="NCBI Taxonomy" id="109478"/>
    <lineage>
        <taxon>Eukaryota</taxon>
        <taxon>Metazoa</taxon>
        <taxon>Chordata</taxon>
        <taxon>Craniata</taxon>
        <taxon>Vertebrata</taxon>
        <taxon>Euteleostomi</taxon>
        <taxon>Mammalia</taxon>
        <taxon>Eutheria</taxon>
        <taxon>Laurasiatheria</taxon>
        <taxon>Chiroptera</taxon>
        <taxon>Yangochiroptera</taxon>
        <taxon>Vespertilionidae</taxon>
        <taxon>Myotis</taxon>
    </lineage>
</organism>
<protein>
    <submittedName>
        <fullName evidence="1">Uncharacterized protein</fullName>
    </submittedName>
</protein>
<evidence type="ECO:0000313" key="2">
    <source>
        <dbReference type="Proteomes" id="UP000052978"/>
    </source>
</evidence>
<dbReference type="AlphaFoldDB" id="S7MF25"/>
<sequence length="169" mass="18400">MSLTQGLTDLGAWYVGLFAHEASAVTDDGKGHGTSSQKAQELVLAPPLASSAPLTATQTSDSFGFLTVTVRTVPVQLILENCEQRRSLWKCLVNVQTSATLLWTGKLRTGQERQPQHGEVCGWRGVRVARCVGGEVCGWRGLQAARLPVFQSPRSQAPVLPTWDVDTRW</sequence>
<keyword evidence="2" id="KW-1185">Reference proteome</keyword>
<reference evidence="1 2" key="1">
    <citation type="journal article" date="2013" name="Nat. Commun.">
        <title>Genome analysis reveals insights into physiology and longevity of the Brandt's bat Myotis brandtii.</title>
        <authorList>
            <person name="Seim I."/>
            <person name="Fang X."/>
            <person name="Xiong Z."/>
            <person name="Lobanov A.V."/>
            <person name="Huang Z."/>
            <person name="Ma S."/>
            <person name="Feng Y."/>
            <person name="Turanov A.A."/>
            <person name="Zhu Y."/>
            <person name="Lenz T.L."/>
            <person name="Gerashchenko M.V."/>
            <person name="Fan D."/>
            <person name="Hee Yim S."/>
            <person name="Yao X."/>
            <person name="Jordan D."/>
            <person name="Xiong Y."/>
            <person name="Ma Y."/>
            <person name="Lyapunov A.N."/>
            <person name="Chen G."/>
            <person name="Kulakova O.I."/>
            <person name="Sun Y."/>
            <person name="Lee S.G."/>
            <person name="Bronson R.T."/>
            <person name="Moskalev A.A."/>
            <person name="Sunyaev S.R."/>
            <person name="Zhang G."/>
            <person name="Krogh A."/>
            <person name="Wang J."/>
            <person name="Gladyshev V.N."/>
        </authorList>
    </citation>
    <scope>NUCLEOTIDE SEQUENCE [LARGE SCALE GENOMIC DNA]</scope>
</reference>
<evidence type="ECO:0000313" key="1">
    <source>
        <dbReference type="EMBL" id="EPQ01835.1"/>
    </source>
</evidence>
<name>S7MF25_MYOBR</name>
<accession>S7MF25</accession>
<gene>
    <name evidence="1" type="ORF">D623_10033693</name>
</gene>